<feature type="transmembrane region" description="Helical" evidence="1">
    <location>
        <begin position="6"/>
        <end position="31"/>
    </location>
</feature>
<keyword evidence="1" id="KW-1133">Transmembrane helix</keyword>
<keyword evidence="1" id="KW-0472">Membrane</keyword>
<keyword evidence="1" id="KW-0812">Transmembrane</keyword>
<feature type="transmembrane region" description="Helical" evidence="1">
    <location>
        <begin position="52"/>
        <end position="75"/>
    </location>
</feature>
<gene>
    <name evidence="2" type="ORF">GCM10011613_35910</name>
</gene>
<dbReference type="EMBL" id="BMYZ01000005">
    <property type="protein sequence ID" value="GGY87719.1"/>
    <property type="molecule type" value="Genomic_DNA"/>
</dbReference>
<evidence type="ECO:0000313" key="3">
    <source>
        <dbReference type="Proteomes" id="UP000619761"/>
    </source>
</evidence>
<organism evidence="2 3">
    <name type="scientific">Cellvibrio zantedeschiae</name>
    <dbReference type="NCBI Taxonomy" id="1237077"/>
    <lineage>
        <taxon>Bacteria</taxon>
        <taxon>Pseudomonadati</taxon>
        <taxon>Pseudomonadota</taxon>
        <taxon>Gammaproteobacteria</taxon>
        <taxon>Cellvibrionales</taxon>
        <taxon>Cellvibrionaceae</taxon>
        <taxon>Cellvibrio</taxon>
    </lineage>
</organism>
<comment type="caution">
    <text evidence="2">The sequence shown here is derived from an EMBL/GenBank/DDBJ whole genome shotgun (WGS) entry which is preliminary data.</text>
</comment>
<evidence type="ECO:0000313" key="2">
    <source>
        <dbReference type="EMBL" id="GGY87719.1"/>
    </source>
</evidence>
<reference evidence="3" key="1">
    <citation type="journal article" date="2019" name="Int. J. Syst. Evol. Microbiol.">
        <title>The Global Catalogue of Microorganisms (GCM) 10K type strain sequencing project: providing services to taxonomists for standard genome sequencing and annotation.</title>
        <authorList>
            <consortium name="The Broad Institute Genomics Platform"/>
            <consortium name="The Broad Institute Genome Sequencing Center for Infectious Disease"/>
            <person name="Wu L."/>
            <person name="Ma J."/>
        </authorList>
    </citation>
    <scope>NUCLEOTIDE SEQUENCE [LARGE SCALE GENOMIC DNA]</scope>
    <source>
        <strain evidence="3">KCTC 32239</strain>
    </source>
</reference>
<protein>
    <recommendedName>
        <fullName evidence="4">DUF4870 domain-containing protein</fullName>
    </recommendedName>
</protein>
<evidence type="ECO:0008006" key="4">
    <source>
        <dbReference type="Google" id="ProtNLM"/>
    </source>
</evidence>
<accession>A0ABQ3BAR6</accession>
<dbReference type="Proteomes" id="UP000619761">
    <property type="component" value="Unassembled WGS sequence"/>
</dbReference>
<keyword evidence="3" id="KW-1185">Reference proteome</keyword>
<feature type="transmembrane region" description="Helical" evidence="1">
    <location>
        <begin position="87"/>
        <end position="108"/>
    </location>
</feature>
<evidence type="ECO:0000256" key="1">
    <source>
        <dbReference type="SAM" id="Phobius"/>
    </source>
</evidence>
<sequence>MDSILYSIFAFIGVAAFCSPAPIVLAFIYLGKSKKGKQKVQSEVTKAPDKKFDLAITYFIVSSAISPLIPIIFLFKWYGTVGSASGVPLIFIIPLAWLFFFMGLYNLISSGIKKIPIDNNP</sequence>
<dbReference type="RefSeq" id="WP_189421211.1">
    <property type="nucleotide sequence ID" value="NZ_BMYZ01000005.1"/>
</dbReference>
<name>A0ABQ3BAR6_9GAMM</name>
<proteinExistence type="predicted"/>